<accession>A0A9E5MQN1</accession>
<dbReference type="PANTHER" id="PTHR48228">
    <property type="entry name" value="SUCCINYL-COA--D-CITRAMALATE COA-TRANSFERASE"/>
    <property type="match status" value="1"/>
</dbReference>
<dbReference type="AlphaFoldDB" id="A0A9E5MQN1"/>
<dbReference type="InterPro" id="IPR023606">
    <property type="entry name" value="CoA-Trfase_III_dom_1_sf"/>
</dbReference>
<organism evidence="1 2">
    <name type="scientific">Pseudomaricurvus hydrocarbonicus</name>
    <dbReference type="NCBI Taxonomy" id="1470433"/>
    <lineage>
        <taxon>Bacteria</taxon>
        <taxon>Pseudomonadati</taxon>
        <taxon>Pseudomonadota</taxon>
        <taxon>Gammaproteobacteria</taxon>
        <taxon>Cellvibrionales</taxon>
        <taxon>Cellvibrionaceae</taxon>
        <taxon>Pseudomaricurvus</taxon>
    </lineage>
</organism>
<dbReference type="PANTHER" id="PTHR48228:SF5">
    <property type="entry name" value="ALPHA-METHYLACYL-COA RACEMASE"/>
    <property type="match status" value="1"/>
</dbReference>
<dbReference type="GO" id="GO:0016740">
    <property type="term" value="F:transferase activity"/>
    <property type="evidence" value="ECO:0007669"/>
    <property type="project" value="UniProtKB-KW"/>
</dbReference>
<dbReference type="InterPro" id="IPR050509">
    <property type="entry name" value="CoA-transferase_III"/>
</dbReference>
<gene>
    <name evidence="1" type="ORF">G8770_23570</name>
</gene>
<dbReference type="RefSeq" id="WP_167192508.1">
    <property type="nucleotide sequence ID" value="NZ_JAAONZ010000037.1"/>
</dbReference>
<sequence length="427" mass="45394">MSFVDHYARSLLDSLGLAACDPVADLQSPQHLWAESGAMWLSGHPQELPRPCPAPLAACARGAWLALAALNPTAYAPHFSAHRLLGERAAISSLTRHGKTSAGGACHLLETADGSLALNLAREDDRELLTAWLQQPVDDAVSLETAVAQQQTTVLVRRARMMGLAAAPVASPKPSQHWYRATRYSSAIPNRTRPPIVVDLTSLWAGPLCASLLSLGGARVIKVESSKRPDGARLGPAQFFHLMNSGKESVALDLSTEPGRKQLRQLLSHADIVLEAARPRGLEQMGIVAKDYLSAKPGRVWLSITGYGRRSPMKDWIAYGDDAGVAAGLSWLMARDGGGPVFCGDAIADPLTGLHAALLAQASWIHGGGELLDISLYDVVSYCIGAGCVSRSVGNSNYVAEPPTARQPTLQAGPLGEDTARILKEFS</sequence>
<dbReference type="EMBL" id="JAAONZ010000037">
    <property type="protein sequence ID" value="NHO68543.1"/>
    <property type="molecule type" value="Genomic_DNA"/>
</dbReference>
<keyword evidence="1" id="KW-0808">Transferase</keyword>
<dbReference type="Pfam" id="PF02515">
    <property type="entry name" value="CoA_transf_3"/>
    <property type="match status" value="1"/>
</dbReference>
<protein>
    <submittedName>
        <fullName evidence="1">CoA transferase</fullName>
    </submittedName>
</protein>
<dbReference type="InterPro" id="IPR003673">
    <property type="entry name" value="CoA-Trfase_fam_III"/>
</dbReference>
<evidence type="ECO:0000313" key="1">
    <source>
        <dbReference type="EMBL" id="NHO68543.1"/>
    </source>
</evidence>
<dbReference type="Proteomes" id="UP000787472">
    <property type="component" value="Unassembled WGS sequence"/>
</dbReference>
<proteinExistence type="predicted"/>
<reference evidence="1" key="1">
    <citation type="submission" date="2020-03" db="EMBL/GenBank/DDBJ databases">
        <authorList>
            <person name="Guo F."/>
        </authorList>
    </citation>
    <scope>NUCLEOTIDE SEQUENCE</scope>
    <source>
        <strain evidence="1">JCM 30134</strain>
    </source>
</reference>
<keyword evidence="2" id="KW-1185">Reference proteome</keyword>
<dbReference type="SUPFAM" id="SSF89796">
    <property type="entry name" value="CoA-transferase family III (CaiB/BaiF)"/>
    <property type="match status" value="2"/>
</dbReference>
<name>A0A9E5MQN1_9GAMM</name>
<dbReference type="Gene3D" id="3.40.50.10540">
    <property type="entry name" value="Crotonobetainyl-coa:carnitine coa-transferase, domain 1"/>
    <property type="match status" value="1"/>
</dbReference>
<comment type="caution">
    <text evidence="1">The sequence shown here is derived from an EMBL/GenBank/DDBJ whole genome shotgun (WGS) entry which is preliminary data.</text>
</comment>
<evidence type="ECO:0000313" key="2">
    <source>
        <dbReference type="Proteomes" id="UP000787472"/>
    </source>
</evidence>